<dbReference type="EMBL" id="HBIE01020356">
    <property type="protein sequence ID" value="CAE0311263.1"/>
    <property type="molecule type" value="Transcribed_RNA"/>
</dbReference>
<accession>A0A7S3MPP5</accession>
<keyword evidence="1" id="KW-0812">Transmembrane</keyword>
<reference evidence="2" key="1">
    <citation type="submission" date="2021-01" db="EMBL/GenBank/DDBJ databases">
        <authorList>
            <person name="Corre E."/>
            <person name="Pelletier E."/>
            <person name="Niang G."/>
            <person name="Scheremetjew M."/>
            <person name="Finn R."/>
            <person name="Kale V."/>
            <person name="Holt S."/>
            <person name="Cochrane G."/>
            <person name="Meng A."/>
            <person name="Brown T."/>
            <person name="Cohen L."/>
        </authorList>
    </citation>
    <scope>NUCLEOTIDE SEQUENCE</scope>
    <source>
        <strain evidence="2">Fehren 1</strain>
    </source>
</reference>
<organism evidence="2">
    <name type="scientific">Favella ehrenbergii</name>
    <dbReference type="NCBI Taxonomy" id="182087"/>
    <lineage>
        <taxon>Eukaryota</taxon>
        <taxon>Sar</taxon>
        <taxon>Alveolata</taxon>
        <taxon>Ciliophora</taxon>
        <taxon>Intramacronucleata</taxon>
        <taxon>Spirotrichea</taxon>
        <taxon>Choreotrichia</taxon>
        <taxon>Tintinnida</taxon>
        <taxon>Xystonellidae</taxon>
        <taxon>Favella</taxon>
    </lineage>
</organism>
<evidence type="ECO:0000256" key="1">
    <source>
        <dbReference type="SAM" id="Phobius"/>
    </source>
</evidence>
<protein>
    <submittedName>
        <fullName evidence="2">Uncharacterized protein</fullName>
    </submittedName>
</protein>
<dbReference type="AlphaFoldDB" id="A0A7S3MPP5"/>
<evidence type="ECO:0000313" key="2">
    <source>
        <dbReference type="EMBL" id="CAE0311263.1"/>
    </source>
</evidence>
<keyword evidence="1" id="KW-1133">Transmembrane helix</keyword>
<feature type="transmembrane region" description="Helical" evidence="1">
    <location>
        <begin position="230"/>
        <end position="246"/>
    </location>
</feature>
<sequence length="290" mass="32406">MLALELTLENEVPVGVVEELCGRISVIVAVHACKFLVVGRVGSHAVDHCLRGCLLACGRPSHLLELVASGVRNEFLVSSHVGKLCEIARETRLHGHVLSGRVDLAHVALGSGLALLRQLLLVKDWLPDVVELHGPIQAVDQTKLEVWGVHAREHDRRVRLIEDWVLGVEVSWQALNLVKSVLLQIKHENLRIFLVDEHLTKIAIQKELLVLIMLLLLVLFRLLISRSFLLFFLLVRLLGIPIVFIRRRLGFLTNEADFGLVRCPSNAAKDHIIVHLGDLLGHFESAAERL</sequence>
<proteinExistence type="predicted"/>
<gene>
    <name evidence="2" type="ORF">FEHR0123_LOCUS6182</name>
</gene>
<name>A0A7S3MPP5_9SPIT</name>
<keyword evidence="1" id="KW-0472">Membrane</keyword>